<evidence type="ECO:0000313" key="3">
    <source>
        <dbReference type="Proteomes" id="UP001158576"/>
    </source>
</evidence>
<dbReference type="InterPro" id="IPR001304">
    <property type="entry name" value="C-type_lectin-like"/>
</dbReference>
<protein>
    <submittedName>
        <fullName evidence="2">Oidioi.mRNA.OKI2018_I69.PAR.g9786.t1.cds</fullName>
    </submittedName>
</protein>
<dbReference type="InterPro" id="IPR016186">
    <property type="entry name" value="C-type_lectin-like/link_sf"/>
</dbReference>
<evidence type="ECO:0000259" key="1">
    <source>
        <dbReference type="PROSITE" id="PS50041"/>
    </source>
</evidence>
<dbReference type="CDD" id="cd00037">
    <property type="entry name" value="CLECT"/>
    <property type="match status" value="1"/>
</dbReference>
<dbReference type="SUPFAM" id="SSF56436">
    <property type="entry name" value="C-type lectin-like"/>
    <property type="match status" value="2"/>
</dbReference>
<dbReference type="EMBL" id="OU015568">
    <property type="protein sequence ID" value="CAG5081097.1"/>
    <property type="molecule type" value="Genomic_DNA"/>
</dbReference>
<reference evidence="2 3" key="1">
    <citation type="submission" date="2021-04" db="EMBL/GenBank/DDBJ databases">
        <authorList>
            <person name="Bliznina A."/>
        </authorList>
    </citation>
    <scope>NUCLEOTIDE SEQUENCE [LARGE SCALE GENOMIC DNA]</scope>
</reference>
<proteinExistence type="predicted"/>
<dbReference type="InterPro" id="IPR016187">
    <property type="entry name" value="CTDL_fold"/>
</dbReference>
<organism evidence="2 3">
    <name type="scientific">Oikopleura dioica</name>
    <name type="common">Tunicate</name>
    <dbReference type="NCBI Taxonomy" id="34765"/>
    <lineage>
        <taxon>Eukaryota</taxon>
        <taxon>Metazoa</taxon>
        <taxon>Chordata</taxon>
        <taxon>Tunicata</taxon>
        <taxon>Appendicularia</taxon>
        <taxon>Copelata</taxon>
        <taxon>Oikopleuridae</taxon>
        <taxon>Oikopleura</taxon>
    </lineage>
</organism>
<name>A0ABN7RUZ2_OIKDI</name>
<dbReference type="Gene3D" id="3.10.100.10">
    <property type="entry name" value="Mannose-Binding Protein A, subunit A"/>
    <property type="match status" value="1"/>
</dbReference>
<dbReference type="Proteomes" id="UP001158576">
    <property type="component" value="Chromosome PAR"/>
</dbReference>
<evidence type="ECO:0000313" key="2">
    <source>
        <dbReference type="EMBL" id="CAG5081097.1"/>
    </source>
</evidence>
<feature type="domain" description="C-type lectin" evidence="1">
    <location>
        <begin position="220"/>
        <end position="337"/>
    </location>
</feature>
<dbReference type="Pfam" id="PF00059">
    <property type="entry name" value="Lectin_C"/>
    <property type="match status" value="1"/>
</dbReference>
<gene>
    <name evidence="2" type="ORF">OKIOD_LOCUS1344</name>
</gene>
<dbReference type="PROSITE" id="PS50041">
    <property type="entry name" value="C_TYPE_LECTIN_2"/>
    <property type="match status" value="1"/>
</dbReference>
<accession>A0ABN7RUZ2</accession>
<keyword evidence="3" id="KW-1185">Reference proteome</keyword>
<sequence>MKILPFLSVLAGSGEAGPLDFWTESDIFAYRVQKSIQKKGIANRFIKKYDQVRDAMRWFQDEGVCDSDVSSPSYEPVGFDAVFDAQSYACIEDPAIFETIQVALVAMKRVAKLKINSDKDVSFHISDYEMSYDQALLYCFSKDMWLADPEDYEQQKGIVRSMTVGNYVWFDSWQAAEGECWVQEYFGGAGPGGKVKYGVSDGPKDCNSKYYAACQSGQIYEKSCTAWPIAKIRANEQAKAQEYCEAAGGNLPFFNDKNELEEWQNRPDPEREWLGIVKNDEFKSGWAKVTGEEATIFAWAAGEPDFDNDNEFCATTMINGGGVDYNNPFVWNDVPCSWATEIFRCRIDSTVYVWEDCPVPELPEPPKASSANLHDFTILDLRICSF</sequence>